<gene>
    <name evidence="3" type="ORF">EVOR1521_LOCUS12668</name>
</gene>
<reference evidence="3" key="1">
    <citation type="submission" date="2023-08" db="EMBL/GenBank/DDBJ databases">
        <authorList>
            <person name="Chen Y."/>
            <person name="Shah S."/>
            <person name="Dougan E. K."/>
            <person name="Thang M."/>
            <person name="Chan C."/>
        </authorList>
    </citation>
    <scope>NUCLEOTIDE SEQUENCE</scope>
</reference>
<dbReference type="SUPFAM" id="SSF56399">
    <property type="entry name" value="ADP-ribosylation"/>
    <property type="match status" value="1"/>
</dbReference>
<organism evidence="3 4">
    <name type="scientific">Effrenium voratum</name>
    <dbReference type="NCBI Taxonomy" id="2562239"/>
    <lineage>
        <taxon>Eukaryota</taxon>
        <taxon>Sar</taxon>
        <taxon>Alveolata</taxon>
        <taxon>Dinophyceae</taxon>
        <taxon>Suessiales</taxon>
        <taxon>Symbiodiniaceae</taxon>
        <taxon>Effrenium</taxon>
    </lineage>
</organism>
<protein>
    <recommendedName>
        <fullName evidence="2">C2H2-type domain-containing protein</fullName>
    </recommendedName>
</protein>
<evidence type="ECO:0000313" key="3">
    <source>
        <dbReference type="EMBL" id="CAJ1386253.1"/>
    </source>
</evidence>
<dbReference type="SMART" id="SM00355">
    <property type="entry name" value="ZnF_C2H2"/>
    <property type="match status" value="5"/>
</dbReference>
<dbReference type="InterPro" id="IPR013087">
    <property type="entry name" value="Znf_C2H2_type"/>
</dbReference>
<accession>A0AA36N1G8</accession>
<evidence type="ECO:0000313" key="4">
    <source>
        <dbReference type="Proteomes" id="UP001178507"/>
    </source>
</evidence>
<dbReference type="AlphaFoldDB" id="A0AA36N1G8"/>
<sequence length="429" mass="47561">MGQTQPHLEIAHDLFREAEVASLTLRHARRQRTDMDEVAERVASVIQHMALQHAAVAVAADLVATARDKLLILCTTCGQQCQNRAETYVHTLETGHAEFKQTQQVGYFDRTPLRRTCKACGYACANRAESWIHTEETGHTEFSVVRDGCEDRTPNPATCTTCGHSCANRAESWEHTEETGHTGFSLDRTTNPMTCTTCGHVCASRAESREHTEETGHSRFERKDGEREGSEDRTPDPMICKTCGHSCANRAESWEHTEATGHRTFCGIGGISALMESLGSLQQLHLQKLQLHQALHDPVLYHQTSPEAAREILRSQKMRRGSGGLAGGGIYFADSKERRSPFLESIGLHPMVTQQALQEATNKKAHKRGVILQASVRLGKVKAVCGTAYNTTFTSLQSEGFDSVKVLDRPTGIEYVVYSWDQVSDIRQA</sequence>
<evidence type="ECO:0000259" key="2">
    <source>
        <dbReference type="SMART" id="SM00355"/>
    </source>
</evidence>
<comment type="caution">
    <text evidence="3">The sequence shown here is derived from an EMBL/GenBank/DDBJ whole genome shotgun (WGS) entry which is preliminary data.</text>
</comment>
<dbReference type="EMBL" id="CAUJNA010001347">
    <property type="protein sequence ID" value="CAJ1386253.1"/>
    <property type="molecule type" value="Genomic_DNA"/>
</dbReference>
<feature type="domain" description="C2H2-type" evidence="2">
    <location>
        <begin position="115"/>
        <end position="139"/>
    </location>
</feature>
<dbReference type="Gene3D" id="3.90.228.10">
    <property type="match status" value="1"/>
</dbReference>
<feature type="region of interest" description="Disordered" evidence="1">
    <location>
        <begin position="209"/>
        <end position="235"/>
    </location>
</feature>
<feature type="domain" description="C2H2-type" evidence="2">
    <location>
        <begin position="157"/>
        <end position="181"/>
    </location>
</feature>
<dbReference type="Proteomes" id="UP001178507">
    <property type="component" value="Unassembled WGS sequence"/>
</dbReference>
<dbReference type="PANTHER" id="PTHR46713:SF1">
    <property type="entry name" value="F13M7.16 PROTEIN"/>
    <property type="match status" value="1"/>
</dbReference>
<feature type="domain" description="C2H2-type" evidence="2">
    <location>
        <begin position="238"/>
        <end position="262"/>
    </location>
</feature>
<keyword evidence="4" id="KW-1185">Reference proteome</keyword>
<evidence type="ECO:0000256" key="1">
    <source>
        <dbReference type="SAM" id="MobiDB-lite"/>
    </source>
</evidence>
<feature type="domain" description="C2H2-type" evidence="2">
    <location>
        <begin position="72"/>
        <end position="96"/>
    </location>
</feature>
<dbReference type="PANTHER" id="PTHR46713">
    <property type="entry name" value="F13M7.16 PROTEIN"/>
    <property type="match status" value="1"/>
</dbReference>
<name>A0AA36N1G8_9DINO</name>
<feature type="domain" description="C2H2-type" evidence="2">
    <location>
        <begin position="193"/>
        <end position="217"/>
    </location>
</feature>
<proteinExistence type="predicted"/>